<reference evidence="1" key="1">
    <citation type="journal article" date="2012" name="PLoS ONE">
        <title>Gene sets for utilization of primary and secondary nutrition supplies in the distal gut of endangered iberian lynx.</title>
        <authorList>
            <person name="Alcaide M."/>
            <person name="Messina E."/>
            <person name="Richter M."/>
            <person name="Bargiela R."/>
            <person name="Peplies J."/>
            <person name="Huws S.A."/>
            <person name="Newbold C.J."/>
            <person name="Golyshin P.N."/>
            <person name="Simon M.A."/>
            <person name="Lopez G."/>
            <person name="Yakimov M.M."/>
            <person name="Ferrer M."/>
        </authorList>
    </citation>
    <scope>NUCLEOTIDE SEQUENCE</scope>
</reference>
<dbReference type="AlphaFoldDB" id="J9CUW2"/>
<comment type="caution">
    <text evidence="1">The sequence shown here is derived from an EMBL/GenBank/DDBJ whole genome shotgun (WGS) entry which is preliminary data.</text>
</comment>
<organism evidence="1">
    <name type="scientific">gut metagenome</name>
    <dbReference type="NCBI Taxonomy" id="749906"/>
    <lineage>
        <taxon>unclassified sequences</taxon>
        <taxon>metagenomes</taxon>
        <taxon>organismal metagenomes</taxon>
    </lineage>
</organism>
<gene>
    <name evidence="1" type="ORF">EVA_07869</name>
</gene>
<proteinExistence type="predicted"/>
<sequence length="78" mass="9235">MKRIVSSCREENTVIRNINIDTYVDNFIKLLYNARVTEHTSAMLEESAYFMTRGILTLSGMKRFDYMFEKQALNLIFQ</sequence>
<protein>
    <submittedName>
        <fullName evidence="1">TetR family Bacterial regulatory protein</fullName>
    </submittedName>
</protein>
<accession>J9CUW2</accession>
<name>J9CUW2_9ZZZZ</name>
<evidence type="ECO:0000313" key="1">
    <source>
        <dbReference type="EMBL" id="EJX04021.1"/>
    </source>
</evidence>
<dbReference type="EMBL" id="AMCI01001947">
    <property type="protein sequence ID" value="EJX04021.1"/>
    <property type="molecule type" value="Genomic_DNA"/>
</dbReference>